<evidence type="ECO:0000256" key="5">
    <source>
        <dbReference type="ARBA" id="ARBA00022490"/>
    </source>
</evidence>
<comment type="subcellular location">
    <subcellularLocation>
        <location evidence="2">Cytoplasm</location>
    </subcellularLocation>
    <subcellularLocation>
        <location evidence="1">Nucleus</location>
    </subcellularLocation>
</comment>
<dbReference type="InterPro" id="IPR000717">
    <property type="entry name" value="PCI_dom"/>
</dbReference>
<evidence type="ECO:0000256" key="4">
    <source>
        <dbReference type="ARBA" id="ARBA00014878"/>
    </source>
</evidence>
<evidence type="ECO:0000313" key="12">
    <source>
        <dbReference type="Proteomes" id="UP001305779"/>
    </source>
</evidence>
<evidence type="ECO:0000259" key="9">
    <source>
        <dbReference type="Pfam" id="PF01399"/>
    </source>
</evidence>
<comment type="similarity">
    <text evidence="3">Belongs to the CSN3 family.</text>
</comment>
<sequence>MADILPTLLGFPPDEKKLTHKQYDTQANAYVKELSKISNSSWTKTVDKKGLLELLDPTANSIAYLVTLNKQIEASQKSQDRLEHLFQLAQVFLTTCDPVQIRYVGEEWRILFDFVCKGIESTQSADCSAVIGGLLQLDPTAGTFTSNHLRVLRLCIRARVPSQALPILDNDIYAYPSKAIKNLPEDYLSEAHELSNAYITEKSGFSTKLLPEHVLEYYLLGAHVYIGMRNFTRARLFLETVILSPSPAKACSTLQVEAYKKWVLVGLLAEGKGFPLPKTSDAAVMKSIRSLSKPYEALADDFDKRDYKKFIAEADAGEVVWADDGNQRLVKEVADALMRYRVTDLQKTYAALPVTRVAHLIELSANDTMQLLQNMIQAGYLKASISSGGSDSVLRFHSTDASSTSLAAKDLEAQTERIQSLVTFIRDADRRLQLTKEYVDHQKRMKKSGGPDGEIADAMDLTWDPPANLDDGDEDIMGA</sequence>
<proteinExistence type="inferred from homology"/>
<feature type="region of interest" description="Disordered" evidence="8">
    <location>
        <begin position="443"/>
        <end position="479"/>
    </location>
</feature>
<dbReference type="InterPro" id="IPR055089">
    <property type="entry name" value="COP9_N"/>
</dbReference>
<organism evidence="11 12">
    <name type="scientific">Zasmidium cellare</name>
    <name type="common">Wine cellar mold</name>
    <name type="synonym">Racodium cellare</name>
    <dbReference type="NCBI Taxonomy" id="395010"/>
    <lineage>
        <taxon>Eukaryota</taxon>
        <taxon>Fungi</taxon>
        <taxon>Dikarya</taxon>
        <taxon>Ascomycota</taxon>
        <taxon>Pezizomycotina</taxon>
        <taxon>Dothideomycetes</taxon>
        <taxon>Dothideomycetidae</taxon>
        <taxon>Mycosphaerellales</taxon>
        <taxon>Mycosphaerellaceae</taxon>
        <taxon>Zasmidium</taxon>
    </lineage>
</organism>
<feature type="compositionally biased region" description="Acidic residues" evidence="8">
    <location>
        <begin position="470"/>
        <end position="479"/>
    </location>
</feature>
<dbReference type="PANTHER" id="PTHR10758">
    <property type="entry name" value="26S PROTEASOME NON-ATPASE REGULATORY SUBUNIT 3/COP9 SIGNALOSOME COMPLEX SUBUNIT 3"/>
    <property type="match status" value="1"/>
</dbReference>
<comment type="caution">
    <text evidence="11">The sequence shown here is derived from an EMBL/GenBank/DDBJ whole genome shotgun (WGS) entry which is preliminary data.</text>
</comment>
<evidence type="ECO:0000313" key="11">
    <source>
        <dbReference type="EMBL" id="KAK4498231.1"/>
    </source>
</evidence>
<dbReference type="InterPro" id="IPR050756">
    <property type="entry name" value="CSN3"/>
</dbReference>
<evidence type="ECO:0000259" key="10">
    <source>
        <dbReference type="Pfam" id="PF22788"/>
    </source>
</evidence>
<evidence type="ECO:0000256" key="2">
    <source>
        <dbReference type="ARBA" id="ARBA00004496"/>
    </source>
</evidence>
<dbReference type="Pfam" id="PF01399">
    <property type="entry name" value="PCI"/>
    <property type="match status" value="1"/>
</dbReference>
<dbReference type="PANTHER" id="PTHR10758:SF1">
    <property type="entry name" value="COP9 SIGNALOSOME COMPLEX SUBUNIT 3"/>
    <property type="match status" value="1"/>
</dbReference>
<keyword evidence="12" id="KW-1185">Reference proteome</keyword>
<dbReference type="EMBL" id="JAXOVC010000008">
    <property type="protein sequence ID" value="KAK4498231.1"/>
    <property type="molecule type" value="Genomic_DNA"/>
</dbReference>
<dbReference type="Proteomes" id="UP001305779">
    <property type="component" value="Unassembled WGS sequence"/>
</dbReference>
<evidence type="ECO:0000256" key="6">
    <source>
        <dbReference type="ARBA" id="ARBA00022790"/>
    </source>
</evidence>
<name>A0ABR0EAG0_ZASCE</name>
<evidence type="ECO:0000256" key="3">
    <source>
        <dbReference type="ARBA" id="ARBA00007084"/>
    </source>
</evidence>
<feature type="domain" description="PCI" evidence="9">
    <location>
        <begin position="322"/>
        <end position="387"/>
    </location>
</feature>
<gene>
    <name evidence="11" type="ORF">PRZ48_010888</name>
</gene>
<dbReference type="Pfam" id="PF22788">
    <property type="entry name" value="COP9_hel_rpt"/>
    <property type="match status" value="1"/>
</dbReference>
<evidence type="ECO:0000256" key="1">
    <source>
        <dbReference type="ARBA" id="ARBA00004123"/>
    </source>
</evidence>
<evidence type="ECO:0000256" key="7">
    <source>
        <dbReference type="ARBA" id="ARBA00023242"/>
    </source>
</evidence>
<evidence type="ECO:0000256" key="8">
    <source>
        <dbReference type="SAM" id="MobiDB-lite"/>
    </source>
</evidence>
<accession>A0ABR0EAG0</accession>
<keyword evidence="7" id="KW-0539">Nucleus</keyword>
<feature type="domain" description="COP9 signalosome complex subunit 3 N-terminal helical repeats" evidence="10">
    <location>
        <begin position="49"/>
        <end position="281"/>
    </location>
</feature>
<keyword evidence="6" id="KW-0736">Signalosome</keyword>
<reference evidence="11 12" key="1">
    <citation type="journal article" date="2023" name="G3 (Bethesda)">
        <title>A chromosome-level genome assembly of Zasmidium syzygii isolated from banana leaves.</title>
        <authorList>
            <person name="van Westerhoven A.C."/>
            <person name="Mehrabi R."/>
            <person name="Talebi R."/>
            <person name="Steentjes M.B.F."/>
            <person name="Corcolon B."/>
            <person name="Chong P.A."/>
            <person name="Kema G.H.J."/>
            <person name="Seidl M.F."/>
        </authorList>
    </citation>
    <scope>NUCLEOTIDE SEQUENCE [LARGE SCALE GENOMIC DNA]</scope>
    <source>
        <strain evidence="11 12">P124</strain>
    </source>
</reference>
<protein>
    <recommendedName>
        <fullName evidence="4">COP9 signalosome complex subunit 3</fullName>
    </recommendedName>
</protein>
<keyword evidence="5" id="KW-0963">Cytoplasm</keyword>